<sequence length="291" mass="33344">MAGHSRHGVMRGNDPNLEDFVNDYLLLSDNDSEPEINVPSEGEDSSENETSDDEMPVPVARPASWNWKLCPNKPIEIPFTGKVGLNAIVDRKLGNNCTEYDVFLEFLGVDFWEMVVKETNGYAASHPDRPSNWRDVTTDEMKLYFSLCILMSQHKKSNLNDYWTKRRVIASPIFGETMSRDRFKIISRYLHFSSIEDPSDKLRKIRTIIDYILHKFQSVFTPGKEIAIDESLMAFRGRLPFIQFNPSKRARFGIKIYKLCDSKTGYCHKFKIYVGKETDAAGGDTGMNISE</sequence>
<evidence type="ECO:0000259" key="2">
    <source>
        <dbReference type="Pfam" id="PF13843"/>
    </source>
</evidence>
<gene>
    <name evidence="3" type="ORF">g.38378</name>
</gene>
<dbReference type="PANTHER" id="PTHR46599">
    <property type="entry name" value="PIGGYBAC TRANSPOSABLE ELEMENT-DERIVED PROTEIN 4"/>
    <property type="match status" value="1"/>
</dbReference>
<dbReference type="PANTHER" id="PTHR46599:SF3">
    <property type="entry name" value="PIGGYBAC TRANSPOSABLE ELEMENT-DERIVED PROTEIN 4"/>
    <property type="match status" value="1"/>
</dbReference>
<evidence type="ECO:0000313" key="3">
    <source>
        <dbReference type="EMBL" id="JAS69600.1"/>
    </source>
</evidence>
<dbReference type="Pfam" id="PF13843">
    <property type="entry name" value="DDE_Tnp_1_7"/>
    <property type="match status" value="1"/>
</dbReference>
<dbReference type="InterPro" id="IPR029526">
    <property type="entry name" value="PGBD"/>
</dbReference>
<feature type="compositionally biased region" description="Acidic residues" evidence="1">
    <location>
        <begin position="41"/>
        <end position="55"/>
    </location>
</feature>
<organism evidence="3">
    <name type="scientific">Cuerna arida</name>
    <dbReference type="NCBI Taxonomy" id="1464854"/>
    <lineage>
        <taxon>Eukaryota</taxon>
        <taxon>Metazoa</taxon>
        <taxon>Ecdysozoa</taxon>
        <taxon>Arthropoda</taxon>
        <taxon>Hexapoda</taxon>
        <taxon>Insecta</taxon>
        <taxon>Pterygota</taxon>
        <taxon>Neoptera</taxon>
        <taxon>Paraneoptera</taxon>
        <taxon>Hemiptera</taxon>
        <taxon>Auchenorrhyncha</taxon>
        <taxon>Membracoidea</taxon>
        <taxon>Cicadellidae</taxon>
        <taxon>Cicadellinae</taxon>
        <taxon>Proconiini</taxon>
        <taxon>Cuerna</taxon>
    </lineage>
</organism>
<proteinExistence type="predicted"/>
<reference evidence="3" key="1">
    <citation type="submission" date="2015-11" db="EMBL/GenBank/DDBJ databases">
        <title>De novo transcriptome assembly of four potential Pierce s Disease insect vectors from Arizona vineyards.</title>
        <authorList>
            <person name="Tassone E.E."/>
        </authorList>
    </citation>
    <scope>NUCLEOTIDE SEQUENCE</scope>
</reference>
<name>A0A1B6H4M3_9HEMI</name>
<dbReference type="EMBL" id="GECZ01000169">
    <property type="protein sequence ID" value="JAS69600.1"/>
    <property type="molecule type" value="Transcribed_RNA"/>
</dbReference>
<dbReference type="AlphaFoldDB" id="A0A1B6H4M3"/>
<evidence type="ECO:0000256" key="1">
    <source>
        <dbReference type="SAM" id="MobiDB-lite"/>
    </source>
</evidence>
<protein>
    <recommendedName>
        <fullName evidence="2">PiggyBac transposable element-derived protein domain-containing protein</fullName>
    </recommendedName>
</protein>
<accession>A0A1B6H4M3</accession>
<feature type="domain" description="PiggyBac transposable element-derived protein" evidence="2">
    <location>
        <begin position="99"/>
        <end position="280"/>
    </location>
</feature>
<feature type="region of interest" description="Disordered" evidence="1">
    <location>
        <begin position="30"/>
        <end position="57"/>
    </location>
</feature>
<feature type="non-terminal residue" evidence="3">
    <location>
        <position position="291"/>
    </location>
</feature>